<reference evidence="1 2" key="1">
    <citation type="submission" date="2013-12" db="EMBL/GenBank/DDBJ databases">
        <authorList>
            <person name="Formusa P.A."/>
            <person name="Habash M."/>
            <person name="Lee H."/>
            <person name="Trevors J.T."/>
        </authorList>
    </citation>
    <scope>NUCLEOTIDE SEQUENCE [LARGE SCALE GENOMIC DNA]</scope>
    <source>
        <strain evidence="1 2">PD30</strain>
    </source>
</reference>
<evidence type="ECO:0000313" key="2">
    <source>
        <dbReference type="Proteomes" id="UP000026739"/>
    </source>
</evidence>
<sequence length="33" mass="3594">MEENAAQSGIVRTTQELKAMSDGLGVILQRISF</sequence>
<organism evidence="1 2">
    <name type="scientific">Pseudomonas mandelii PD30</name>
    <dbReference type="NCBI Taxonomy" id="1419583"/>
    <lineage>
        <taxon>Bacteria</taxon>
        <taxon>Pseudomonadati</taxon>
        <taxon>Pseudomonadota</taxon>
        <taxon>Gammaproteobacteria</taxon>
        <taxon>Pseudomonadales</taxon>
        <taxon>Pseudomonadaceae</taxon>
        <taxon>Pseudomonas</taxon>
    </lineage>
</organism>
<accession>A0A059KXU1</accession>
<name>A0A059KXU1_9PSED</name>
<evidence type="ECO:0000313" key="1">
    <source>
        <dbReference type="EMBL" id="KDD66816.1"/>
    </source>
</evidence>
<comment type="caution">
    <text evidence="1">The sequence shown here is derived from an EMBL/GenBank/DDBJ whole genome shotgun (WGS) entry which is preliminary data.</text>
</comment>
<dbReference type="AlphaFoldDB" id="A0A059KXU1"/>
<gene>
    <name evidence="1" type="ORF">V466_23515</name>
</gene>
<protein>
    <submittedName>
        <fullName evidence="1">Uncharacterized protein</fullName>
    </submittedName>
</protein>
<dbReference type="EMBL" id="AZQQ01000096">
    <property type="protein sequence ID" value="KDD66816.1"/>
    <property type="molecule type" value="Genomic_DNA"/>
</dbReference>
<dbReference type="Proteomes" id="UP000026739">
    <property type="component" value="Unassembled WGS sequence"/>
</dbReference>
<proteinExistence type="predicted"/>